<proteinExistence type="predicted"/>
<dbReference type="AlphaFoldDB" id="A0A4C2A6X8"/>
<keyword evidence="2" id="KW-1185">Reference proteome</keyword>
<protein>
    <submittedName>
        <fullName evidence="1">Uncharacterized protein</fullName>
    </submittedName>
</protein>
<organism evidence="1 2">
    <name type="scientific">Eumeta variegata</name>
    <name type="common">Bagworm moth</name>
    <name type="synonym">Eumeta japonica</name>
    <dbReference type="NCBI Taxonomy" id="151549"/>
    <lineage>
        <taxon>Eukaryota</taxon>
        <taxon>Metazoa</taxon>
        <taxon>Ecdysozoa</taxon>
        <taxon>Arthropoda</taxon>
        <taxon>Hexapoda</taxon>
        <taxon>Insecta</taxon>
        <taxon>Pterygota</taxon>
        <taxon>Neoptera</taxon>
        <taxon>Endopterygota</taxon>
        <taxon>Lepidoptera</taxon>
        <taxon>Glossata</taxon>
        <taxon>Ditrysia</taxon>
        <taxon>Tineoidea</taxon>
        <taxon>Psychidae</taxon>
        <taxon>Oiketicinae</taxon>
        <taxon>Eumeta</taxon>
    </lineage>
</organism>
<comment type="caution">
    <text evidence="1">The sequence shown here is derived from an EMBL/GenBank/DDBJ whole genome shotgun (WGS) entry which is preliminary data.</text>
</comment>
<dbReference type="EMBL" id="BGZK01002705">
    <property type="protein sequence ID" value="GBP95940.1"/>
    <property type="molecule type" value="Genomic_DNA"/>
</dbReference>
<name>A0A4C2A6X8_EUMVA</name>
<reference evidence="1 2" key="1">
    <citation type="journal article" date="2019" name="Commun. Biol.">
        <title>The bagworm genome reveals a unique fibroin gene that provides high tensile strength.</title>
        <authorList>
            <person name="Kono N."/>
            <person name="Nakamura H."/>
            <person name="Ohtoshi R."/>
            <person name="Tomita M."/>
            <person name="Numata K."/>
            <person name="Arakawa K."/>
        </authorList>
    </citation>
    <scope>NUCLEOTIDE SEQUENCE [LARGE SCALE GENOMIC DNA]</scope>
</reference>
<evidence type="ECO:0000313" key="1">
    <source>
        <dbReference type="EMBL" id="GBP95940.1"/>
    </source>
</evidence>
<gene>
    <name evidence="1" type="ORF">EVAR_67510_1</name>
</gene>
<dbReference type="Proteomes" id="UP000299102">
    <property type="component" value="Unassembled WGS sequence"/>
</dbReference>
<sequence length="133" mass="14878">MHPFPWTDISNSDRLPIRHIQLCSDAMSHEEFNSIRQCLKDCAFCVSIEPNITQWVKRKTRVASVDLQKPENRLYPTKSANEVAVDIANAVEAIIADEENSAIGDNKIDAGLPTGARLINRKPAHIAMVSRQI</sequence>
<accession>A0A4C2A6X8</accession>
<evidence type="ECO:0000313" key="2">
    <source>
        <dbReference type="Proteomes" id="UP000299102"/>
    </source>
</evidence>